<keyword evidence="2" id="KW-1185">Reference proteome</keyword>
<evidence type="ECO:0000313" key="1">
    <source>
        <dbReference type="EMBL" id="TGO76383.1"/>
    </source>
</evidence>
<accession>A0A4Z1K4U9</accession>
<sequence length="77" mass="8624">MGEILWTLMSVRGNIEIQFHRATTVCKNITKVVGEEREIMQEDTWSSMYLTKLPVTVACKSLDQPVAKALIVGGWGN</sequence>
<gene>
    <name evidence="1" type="ORF">BELL_0158g00030</name>
</gene>
<organism evidence="1 2">
    <name type="scientific">Botrytis elliptica</name>
    <dbReference type="NCBI Taxonomy" id="278938"/>
    <lineage>
        <taxon>Eukaryota</taxon>
        <taxon>Fungi</taxon>
        <taxon>Dikarya</taxon>
        <taxon>Ascomycota</taxon>
        <taxon>Pezizomycotina</taxon>
        <taxon>Leotiomycetes</taxon>
        <taxon>Helotiales</taxon>
        <taxon>Sclerotiniaceae</taxon>
        <taxon>Botrytis</taxon>
    </lineage>
</organism>
<dbReference type="EMBL" id="PQXM01000157">
    <property type="protein sequence ID" value="TGO76383.1"/>
    <property type="molecule type" value="Genomic_DNA"/>
</dbReference>
<reference evidence="1 2" key="1">
    <citation type="submission" date="2017-12" db="EMBL/GenBank/DDBJ databases">
        <title>Comparative genomics of Botrytis spp.</title>
        <authorList>
            <person name="Valero-Jimenez C.A."/>
            <person name="Tapia P."/>
            <person name="Veloso J."/>
            <person name="Silva-Moreno E."/>
            <person name="Staats M."/>
            <person name="Valdes J.H."/>
            <person name="Van Kan J.A.L."/>
        </authorList>
    </citation>
    <scope>NUCLEOTIDE SEQUENCE [LARGE SCALE GENOMIC DNA]</scope>
    <source>
        <strain evidence="1 2">Be9601</strain>
    </source>
</reference>
<proteinExistence type="predicted"/>
<protein>
    <submittedName>
        <fullName evidence="1">Uncharacterized protein</fullName>
    </submittedName>
</protein>
<evidence type="ECO:0000313" key="2">
    <source>
        <dbReference type="Proteomes" id="UP000297229"/>
    </source>
</evidence>
<dbReference type="Proteomes" id="UP000297229">
    <property type="component" value="Unassembled WGS sequence"/>
</dbReference>
<comment type="caution">
    <text evidence="1">The sequence shown here is derived from an EMBL/GenBank/DDBJ whole genome shotgun (WGS) entry which is preliminary data.</text>
</comment>
<dbReference type="AlphaFoldDB" id="A0A4Z1K4U9"/>
<name>A0A4Z1K4U9_9HELO</name>